<feature type="signal peptide" evidence="4">
    <location>
        <begin position="1"/>
        <end position="25"/>
    </location>
</feature>
<dbReference type="Gene3D" id="3.20.20.60">
    <property type="entry name" value="Phosphoenolpyruvate-binding domains"/>
    <property type="match status" value="1"/>
</dbReference>
<name>A0A916QM67_9GAMM</name>
<dbReference type="InterPro" id="IPR050251">
    <property type="entry name" value="HpcH-HpaI_aldolase"/>
</dbReference>
<proteinExistence type="inferred from homology"/>
<dbReference type="EMBL" id="BMIY01000009">
    <property type="protein sequence ID" value="GFZ78968.1"/>
    <property type="molecule type" value="Genomic_DNA"/>
</dbReference>
<evidence type="ECO:0000256" key="2">
    <source>
        <dbReference type="ARBA" id="ARBA00022723"/>
    </source>
</evidence>
<protein>
    <submittedName>
        <fullName evidence="6">2-dehydro-3-deoxyglucarate aldolase</fullName>
    </submittedName>
</protein>
<keyword evidence="3" id="KW-0456">Lyase</keyword>
<keyword evidence="7" id="KW-1185">Reference proteome</keyword>
<evidence type="ECO:0000256" key="1">
    <source>
        <dbReference type="ARBA" id="ARBA00005568"/>
    </source>
</evidence>
<keyword evidence="4" id="KW-0732">Signal</keyword>
<dbReference type="InterPro" id="IPR040442">
    <property type="entry name" value="Pyrv_kinase-like_dom_sf"/>
</dbReference>
<reference evidence="6" key="2">
    <citation type="submission" date="2020-09" db="EMBL/GenBank/DDBJ databases">
        <authorList>
            <person name="Sun Q."/>
            <person name="Zhou Y."/>
        </authorList>
    </citation>
    <scope>NUCLEOTIDE SEQUENCE</scope>
    <source>
        <strain evidence="6">CGMCC 1.15425</strain>
    </source>
</reference>
<keyword evidence="2" id="KW-0479">Metal-binding</keyword>
<dbReference type="OrthoDB" id="86160at2"/>
<dbReference type="SUPFAM" id="SSF51621">
    <property type="entry name" value="Phosphoenolpyruvate/pyruvate domain"/>
    <property type="match status" value="1"/>
</dbReference>
<feature type="domain" description="HpcH/HpaI aldolase/citrate lyase" evidence="5">
    <location>
        <begin position="45"/>
        <end position="290"/>
    </location>
</feature>
<comment type="similarity">
    <text evidence="1">Belongs to the HpcH/HpaI aldolase family.</text>
</comment>
<dbReference type="GO" id="GO:0005737">
    <property type="term" value="C:cytoplasm"/>
    <property type="evidence" value="ECO:0007669"/>
    <property type="project" value="TreeGrafter"/>
</dbReference>
<reference evidence="6" key="1">
    <citation type="journal article" date="2014" name="Int. J. Syst. Evol. Microbiol.">
        <title>Complete genome sequence of Corynebacterium casei LMG S-19264T (=DSM 44701T), isolated from a smear-ripened cheese.</title>
        <authorList>
            <consortium name="US DOE Joint Genome Institute (JGI-PGF)"/>
            <person name="Walter F."/>
            <person name="Albersmeier A."/>
            <person name="Kalinowski J."/>
            <person name="Ruckert C."/>
        </authorList>
    </citation>
    <scope>NUCLEOTIDE SEQUENCE</scope>
    <source>
        <strain evidence="6">CGMCC 1.15425</strain>
    </source>
</reference>
<dbReference type="PANTHER" id="PTHR30502">
    <property type="entry name" value="2-KETO-3-DEOXY-L-RHAMNONATE ALDOLASE"/>
    <property type="match status" value="1"/>
</dbReference>
<evidence type="ECO:0000313" key="6">
    <source>
        <dbReference type="EMBL" id="GFZ78968.1"/>
    </source>
</evidence>
<evidence type="ECO:0000313" key="7">
    <source>
        <dbReference type="Proteomes" id="UP000627715"/>
    </source>
</evidence>
<accession>A0A916QM67</accession>
<feature type="chain" id="PRO_5037954805" evidence="4">
    <location>
        <begin position="26"/>
        <end position="314"/>
    </location>
</feature>
<dbReference type="InterPro" id="IPR005000">
    <property type="entry name" value="Aldolase/citrate-lyase_domain"/>
</dbReference>
<evidence type="ECO:0000256" key="4">
    <source>
        <dbReference type="SAM" id="SignalP"/>
    </source>
</evidence>
<organism evidence="6 7">
    <name type="scientific">Pseudohongiella nitratireducens</name>
    <dbReference type="NCBI Taxonomy" id="1768907"/>
    <lineage>
        <taxon>Bacteria</taxon>
        <taxon>Pseudomonadati</taxon>
        <taxon>Pseudomonadota</taxon>
        <taxon>Gammaproteobacteria</taxon>
        <taxon>Pseudomonadales</taxon>
        <taxon>Pseudohongiellaceae</taxon>
        <taxon>Pseudohongiella</taxon>
    </lineage>
</organism>
<evidence type="ECO:0000256" key="3">
    <source>
        <dbReference type="ARBA" id="ARBA00023239"/>
    </source>
</evidence>
<evidence type="ECO:0000259" key="5">
    <source>
        <dbReference type="Pfam" id="PF03328"/>
    </source>
</evidence>
<dbReference type="GO" id="GO:0016832">
    <property type="term" value="F:aldehyde-lyase activity"/>
    <property type="evidence" value="ECO:0007669"/>
    <property type="project" value="TreeGrafter"/>
</dbReference>
<gene>
    <name evidence="6" type="ORF">GCM10011403_22650</name>
</gene>
<dbReference type="RefSeq" id="WP_068810350.1">
    <property type="nucleotide sequence ID" value="NZ_BMIY01000009.1"/>
</dbReference>
<dbReference type="Proteomes" id="UP000627715">
    <property type="component" value="Unassembled WGS sequence"/>
</dbReference>
<dbReference type="GO" id="GO:0046872">
    <property type="term" value="F:metal ion binding"/>
    <property type="evidence" value="ECO:0007669"/>
    <property type="project" value="UniProtKB-KW"/>
</dbReference>
<dbReference type="PANTHER" id="PTHR30502:SF0">
    <property type="entry name" value="PHOSPHOENOLPYRUVATE CARBOXYLASE FAMILY PROTEIN"/>
    <property type="match status" value="1"/>
</dbReference>
<comment type="caution">
    <text evidence="6">The sequence shown here is derived from an EMBL/GenBank/DDBJ whole genome shotgun (WGS) entry which is preliminary data.</text>
</comment>
<dbReference type="AlphaFoldDB" id="A0A916QM67"/>
<dbReference type="InterPro" id="IPR015813">
    <property type="entry name" value="Pyrv/PenolPyrv_kinase-like_dom"/>
</dbReference>
<sequence>MKKKYLAALFSVLAATGLAATNVSAQDSDHLNRTIETFEKGDPAFGLFTGNFSLANARGLARSGLDYILIDMEHTAWDMEKLQEFLLGMTDKTAIAQQGHLQMRTTPIVRLPANGRNDPEWLVKQILDIGAFGIMFPYVETAEEAERAVKAMRYPQPRGSEIAEPKGVRGVSPSVAAWYWGARDYIQRADTWPLNENGDLLAVMQIESEEGVNNAEAIMTTPGVGAIFVGPADLSFNMGLPGNSPEVQEAIDKVAKLCVKHDVPCGITTNEGDIEARLDQGFRFPTVGYWGDAGISGSTERNLQKAREHAGRDD</sequence>
<dbReference type="Pfam" id="PF03328">
    <property type="entry name" value="HpcH_HpaI"/>
    <property type="match status" value="1"/>
</dbReference>